<gene>
    <name evidence="1" type="ORF">METZ01_LOCUS474759</name>
</gene>
<reference evidence="1" key="1">
    <citation type="submission" date="2018-05" db="EMBL/GenBank/DDBJ databases">
        <authorList>
            <person name="Lanie J.A."/>
            <person name="Ng W.-L."/>
            <person name="Kazmierczak K.M."/>
            <person name="Andrzejewski T.M."/>
            <person name="Davidsen T.M."/>
            <person name="Wayne K.J."/>
            <person name="Tettelin H."/>
            <person name="Glass J.I."/>
            <person name="Rusch D."/>
            <person name="Podicherti R."/>
            <person name="Tsui H.-C.T."/>
            <person name="Winkler M.E."/>
        </authorList>
    </citation>
    <scope>NUCLEOTIDE SEQUENCE</scope>
</reference>
<proteinExistence type="predicted"/>
<protein>
    <recommendedName>
        <fullName evidence="2">Porin domain-containing protein</fullName>
    </recommendedName>
</protein>
<evidence type="ECO:0000313" key="1">
    <source>
        <dbReference type="EMBL" id="SVE21905.1"/>
    </source>
</evidence>
<name>A0A383BRF3_9ZZZZ</name>
<dbReference type="AlphaFoldDB" id="A0A383BRF3"/>
<accession>A0A383BRF3</accession>
<evidence type="ECO:0008006" key="2">
    <source>
        <dbReference type="Google" id="ProtNLM"/>
    </source>
</evidence>
<organism evidence="1">
    <name type="scientific">marine metagenome</name>
    <dbReference type="NCBI Taxonomy" id="408172"/>
    <lineage>
        <taxon>unclassified sequences</taxon>
        <taxon>metagenomes</taxon>
        <taxon>ecological metagenomes</taxon>
    </lineage>
</organism>
<sequence>PNYGLRVDDHTSFIRGGNYSRTKLNFQKEGLLFGPYLNLPVILELGVPMLGGLQWTSSISTGLINRSEGLSNLTTQFNYNGSIGDQVTFMAAFNYMQEDNLTMVGVSGGFSYANFTWTFEADQAENWIEGNTSLAIYDELAWGIFKGIQLIGKYDYFDPKTEWLSGALSRYTLGIEIYPLNIIEIKLQVRINKIDMDDAITPDPEYLIQTHFWF</sequence>
<feature type="non-terminal residue" evidence="1">
    <location>
        <position position="1"/>
    </location>
</feature>
<dbReference type="EMBL" id="UINC01202212">
    <property type="protein sequence ID" value="SVE21905.1"/>
    <property type="molecule type" value="Genomic_DNA"/>
</dbReference>